<evidence type="ECO:0000313" key="5">
    <source>
        <dbReference type="Proteomes" id="UP001500016"/>
    </source>
</evidence>
<evidence type="ECO:0000256" key="2">
    <source>
        <dbReference type="SAM" id="MobiDB-lite"/>
    </source>
</evidence>
<dbReference type="SUPFAM" id="SSF82171">
    <property type="entry name" value="DPP6 N-terminal domain-like"/>
    <property type="match status" value="1"/>
</dbReference>
<feature type="region of interest" description="Disordered" evidence="2">
    <location>
        <begin position="271"/>
        <end position="291"/>
    </location>
</feature>
<dbReference type="Gene3D" id="2.120.10.30">
    <property type="entry name" value="TolB, C-terminal domain"/>
    <property type="match status" value="2"/>
</dbReference>
<name>A0ABN2WUN1_9ACTN</name>
<comment type="caution">
    <text evidence="4">The sequence shown here is derived from an EMBL/GenBank/DDBJ whole genome shotgun (WGS) entry which is preliminary data.</text>
</comment>
<keyword evidence="3" id="KW-0732">Signal</keyword>
<protein>
    <submittedName>
        <fullName evidence="4">PD40 domain-containing protein</fullName>
    </submittedName>
</protein>
<evidence type="ECO:0000256" key="3">
    <source>
        <dbReference type="SAM" id="SignalP"/>
    </source>
</evidence>
<reference evidence="4 5" key="1">
    <citation type="journal article" date="2019" name="Int. J. Syst. Evol. Microbiol.">
        <title>The Global Catalogue of Microorganisms (GCM) 10K type strain sequencing project: providing services to taxonomists for standard genome sequencing and annotation.</title>
        <authorList>
            <consortium name="The Broad Institute Genomics Platform"/>
            <consortium name="The Broad Institute Genome Sequencing Center for Infectious Disease"/>
            <person name="Wu L."/>
            <person name="Ma J."/>
        </authorList>
    </citation>
    <scope>NUCLEOTIDE SEQUENCE [LARGE SCALE GENOMIC DNA]</scope>
    <source>
        <strain evidence="4 5">JCM 15478</strain>
    </source>
</reference>
<feature type="signal peptide" evidence="3">
    <location>
        <begin position="1"/>
        <end position="24"/>
    </location>
</feature>
<evidence type="ECO:0000256" key="1">
    <source>
        <dbReference type="ARBA" id="ARBA00009820"/>
    </source>
</evidence>
<proteinExistence type="inferred from homology"/>
<dbReference type="Pfam" id="PF07676">
    <property type="entry name" value="PD40"/>
    <property type="match status" value="2"/>
</dbReference>
<feature type="chain" id="PRO_5045272742" evidence="3">
    <location>
        <begin position="25"/>
        <end position="425"/>
    </location>
</feature>
<dbReference type="EMBL" id="BAAAPE010000022">
    <property type="protein sequence ID" value="GAA2099356.1"/>
    <property type="molecule type" value="Genomic_DNA"/>
</dbReference>
<feature type="region of interest" description="Disordered" evidence="2">
    <location>
        <begin position="24"/>
        <end position="60"/>
    </location>
</feature>
<accession>A0ABN2WUN1</accession>
<organism evidence="4 5">
    <name type="scientific">Streptomyces albiaxialis</name>
    <dbReference type="NCBI Taxonomy" id="329523"/>
    <lineage>
        <taxon>Bacteria</taxon>
        <taxon>Bacillati</taxon>
        <taxon>Actinomycetota</taxon>
        <taxon>Actinomycetes</taxon>
        <taxon>Kitasatosporales</taxon>
        <taxon>Streptomycetaceae</taxon>
        <taxon>Streptomyces</taxon>
    </lineage>
</organism>
<dbReference type="PANTHER" id="PTHR36842:SF1">
    <property type="entry name" value="PROTEIN TOLB"/>
    <property type="match status" value="1"/>
</dbReference>
<evidence type="ECO:0000313" key="4">
    <source>
        <dbReference type="EMBL" id="GAA2099356.1"/>
    </source>
</evidence>
<comment type="similarity">
    <text evidence="1">Belongs to the TolB family.</text>
</comment>
<dbReference type="PANTHER" id="PTHR36842">
    <property type="entry name" value="PROTEIN TOLB HOMOLOG"/>
    <property type="match status" value="1"/>
</dbReference>
<sequence length="425" mass="43841">MRTAVGAVLASGLTAGVLASTAVAGEREGEGQTKAAKGVERISTAPDGKEGDGSSGRASLSADGRYAAFTSRAANLVAGDTNGVADVFVRDLKTGKTQRVSLGAGGAQADGASDDAAISADGRHVAFSSEAGNLDGDATGSHVYVRDLRTGTTERIKDDVGSPGFDRSGSPALSADGRTVAFQVWKSEVQPGGDDGRIYALDRDSGKLTRVSQAPSGENDVHAGMRPSVSANGAKVAYQWAETQRTGRPDWSDLYVFDLRDGKRVQADVTRTGATADAHAEGPRISADGRSVTYHSPATNVVPGDTNGTQNVFVRDLAKGATKMISAENKDWAVYGGTLSRDNSKLLFTAGAPGGDSESHAYLRDLRTGATKLVSAATDGKPTKYSATAGDVDRTGATVTFTSASDDLVPGDTYDTTHAYARHAD</sequence>
<keyword evidence="5" id="KW-1185">Reference proteome</keyword>
<dbReference type="InterPro" id="IPR011659">
    <property type="entry name" value="WD40"/>
</dbReference>
<dbReference type="InterPro" id="IPR011042">
    <property type="entry name" value="6-blade_b-propeller_TolB-like"/>
</dbReference>
<dbReference type="Proteomes" id="UP001500016">
    <property type="component" value="Unassembled WGS sequence"/>
</dbReference>
<gene>
    <name evidence="4" type="ORF">GCM10009801_70870</name>
</gene>